<proteinExistence type="predicted"/>
<dbReference type="RefSeq" id="XP_023629891.1">
    <property type="nucleotide sequence ID" value="XM_023774123.1"/>
</dbReference>
<sequence length="330" mass="38364">MAEVNQSSLSKPAMISRSTQTMPTAKRAPVDMFSKLTPELRCRIYSNLEMKRPAHIHMIAFQFADTQRWKYLFEGFVRGRNIPAGYPLPDLRGEEVHLNNGHFALQCYRALCLINKTCFAEVRPLFLGVLRWSIEIQRHRVFWRNKDYGCCFFESDLVLDEFPICRRLMPSCIMDQMRNVQITIKPHEYAYALDHEKSDWIEALTYAIEDSGHRILVKDDKVCVLSSWQAMTNEPDKLRGDEALMRDCVVSYMKSRTEVAAMIMNDEVEYEAAVWNHESSDKIVSAVSPILDDDDEKALRTELDQKKGGWKNQQTRKGDFADYDYVFDSD</sequence>
<feature type="region of interest" description="Disordered" evidence="1">
    <location>
        <begin position="1"/>
        <end position="26"/>
    </location>
</feature>
<evidence type="ECO:0000256" key="1">
    <source>
        <dbReference type="SAM" id="MobiDB-lite"/>
    </source>
</evidence>
<dbReference type="GeneID" id="35603957"/>
<accession>A0A2D3UYL2</accession>
<keyword evidence="3" id="KW-1185">Reference proteome</keyword>
<name>A0A2D3UYL2_9PEZI</name>
<dbReference type="AlphaFoldDB" id="A0A2D3UYL2"/>
<reference evidence="2 3" key="1">
    <citation type="submission" date="2016-03" db="EMBL/GenBank/DDBJ databases">
        <authorList>
            <person name="Ploux O."/>
        </authorList>
    </citation>
    <scope>NUCLEOTIDE SEQUENCE [LARGE SCALE GENOMIC DNA]</scope>
    <source>
        <strain evidence="2 3">URUG2</strain>
    </source>
</reference>
<evidence type="ECO:0000313" key="3">
    <source>
        <dbReference type="Proteomes" id="UP000225277"/>
    </source>
</evidence>
<organism evidence="2 3">
    <name type="scientific">Ramularia collo-cygni</name>
    <dbReference type="NCBI Taxonomy" id="112498"/>
    <lineage>
        <taxon>Eukaryota</taxon>
        <taxon>Fungi</taxon>
        <taxon>Dikarya</taxon>
        <taxon>Ascomycota</taxon>
        <taxon>Pezizomycotina</taxon>
        <taxon>Dothideomycetes</taxon>
        <taxon>Dothideomycetidae</taxon>
        <taxon>Mycosphaerellales</taxon>
        <taxon>Mycosphaerellaceae</taxon>
        <taxon>Ramularia</taxon>
    </lineage>
</organism>
<gene>
    <name evidence="2" type="ORF">RCC_08877</name>
</gene>
<protein>
    <recommendedName>
        <fullName evidence="4">F-box domain-containing protein</fullName>
    </recommendedName>
</protein>
<evidence type="ECO:0000313" key="2">
    <source>
        <dbReference type="EMBL" id="CZT23167.1"/>
    </source>
</evidence>
<evidence type="ECO:0008006" key="4">
    <source>
        <dbReference type="Google" id="ProtNLM"/>
    </source>
</evidence>
<dbReference type="Proteomes" id="UP000225277">
    <property type="component" value="Unassembled WGS sequence"/>
</dbReference>
<dbReference type="EMBL" id="FJUY01000015">
    <property type="protein sequence ID" value="CZT23167.1"/>
    <property type="molecule type" value="Genomic_DNA"/>
</dbReference>
<feature type="compositionally biased region" description="Polar residues" evidence="1">
    <location>
        <begin position="1"/>
        <end position="23"/>
    </location>
</feature>